<organism evidence="2 3">
    <name type="scientific">Nocardia arthritidis</name>
    <dbReference type="NCBI Taxonomy" id="228602"/>
    <lineage>
        <taxon>Bacteria</taxon>
        <taxon>Bacillati</taxon>
        <taxon>Actinomycetota</taxon>
        <taxon>Actinomycetes</taxon>
        <taxon>Mycobacteriales</taxon>
        <taxon>Nocardiaceae</taxon>
        <taxon>Nocardia</taxon>
    </lineage>
</organism>
<keyword evidence="3" id="KW-1185">Reference proteome</keyword>
<evidence type="ECO:0000259" key="1">
    <source>
        <dbReference type="Pfam" id="PF04754"/>
    </source>
</evidence>
<dbReference type="GO" id="GO:1990238">
    <property type="term" value="F:double-stranded DNA endonuclease activity"/>
    <property type="evidence" value="ECO:0007669"/>
    <property type="project" value="TreeGrafter"/>
</dbReference>
<dbReference type="PANTHER" id="PTHR34611">
    <property type="match status" value="1"/>
</dbReference>
<dbReference type="InterPro" id="IPR006842">
    <property type="entry name" value="Transposase_31"/>
</dbReference>
<dbReference type="InterPro" id="IPR051699">
    <property type="entry name" value="Rpn/YhgA-like_nuclease"/>
</dbReference>
<evidence type="ECO:0000313" key="2">
    <source>
        <dbReference type="EMBL" id="QIS10966.1"/>
    </source>
</evidence>
<evidence type="ECO:0000313" key="3">
    <source>
        <dbReference type="Proteomes" id="UP000503540"/>
    </source>
</evidence>
<gene>
    <name evidence="2" type="ORF">F5544_15415</name>
</gene>
<dbReference type="PANTHER" id="PTHR34611:SF2">
    <property type="entry name" value="INACTIVE RECOMBINATION-PROMOTING NUCLEASE-LIKE PROTEIN RPNE-RELATED"/>
    <property type="match status" value="1"/>
</dbReference>
<proteinExistence type="predicted"/>
<dbReference type="AlphaFoldDB" id="A0A6G9YD30"/>
<dbReference type="RefSeq" id="WP_275107036.1">
    <property type="nucleotide sequence ID" value="NZ_CP046172.1"/>
</dbReference>
<dbReference type="KEGG" id="nah:F5544_15415"/>
<protein>
    <recommendedName>
        <fullName evidence="1">Transposase (putative) YhgA-like domain-containing protein</fullName>
    </recommendedName>
</protein>
<name>A0A6G9YD30_9NOCA</name>
<reference evidence="2 3" key="1">
    <citation type="journal article" date="2019" name="ACS Chem. Biol.">
        <title>Identification and Mobilization of a Cryptic Antibiotic Biosynthesis Gene Locus from a Human-Pathogenic Nocardia Isolate.</title>
        <authorList>
            <person name="Herisse M."/>
            <person name="Ishida K."/>
            <person name="Porter J.L."/>
            <person name="Howden B."/>
            <person name="Hertweck C."/>
            <person name="Stinear T.P."/>
            <person name="Pidot S.J."/>
        </authorList>
    </citation>
    <scope>NUCLEOTIDE SEQUENCE [LARGE SCALE GENOMIC DNA]</scope>
    <source>
        <strain evidence="2 3">AUSMDU00012717</strain>
    </source>
</reference>
<accession>A0A6G9YD30</accession>
<dbReference type="GO" id="GO:0006310">
    <property type="term" value="P:DNA recombination"/>
    <property type="evidence" value="ECO:0007669"/>
    <property type="project" value="TreeGrafter"/>
</dbReference>
<feature type="domain" description="Transposase (putative) YhgA-like" evidence="1">
    <location>
        <begin position="9"/>
        <end position="211"/>
    </location>
</feature>
<dbReference type="Proteomes" id="UP000503540">
    <property type="component" value="Chromosome"/>
</dbReference>
<dbReference type="Pfam" id="PF04754">
    <property type="entry name" value="Transposase_31"/>
    <property type="match status" value="1"/>
</dbReference>
<sequence>MSVSASPPNPHDSYFRQVMSRPADAASELQAVLPKAVAARIDWAGLELQSASFVKNNLRGRQADVLYRTSLAGHDAYIYILIEHQSSTDKLMPLRLLGYMVDIWEHHRDTNPNAETLPTVIPLVVHSSHKGRRWNTHTEFAELFDLDPEMRTALSPYVPHFQFLLDDVAALDLPTLLARDLTPVIRVMLVLHTKAPGSRHRNMLFPLMTDLRAINSSPRGYDDLVTIMHYIIRVSDITVADLQPIADQLGPRAQEALLTTADRLLAEGRIEGRAETLLDQLQDKFESVPADIADRVHAADPDQLRIWTRRILHADTLEDVFTQ</sequence>
<dbReference type="EMBL" id="CP046172">
    <property type="protein sequence ID" value="QIS10966.1"/>
    <property type="molecule type" value="Genomic_DNA"/>
</dbReference>